<dbReference type="STRING" id="1873482.Xedl_00624"/>
<protein>
    <submittedName>
        <fullName evidence="1">Uncharacterized protein</fullName>
    </submittedName>
</protein>
<evidence type="ECO:0000313" key="1">
    <source>
        <dbReference type="EMBL" id="OKP05393.1"/>
    </source>
</evidence>
<proteinExistence type="predicted"/>
<gene>
    <name evidence="1" type="ORF">Xedl_00624</name>
</gene>
<comment type="caution">
    <text evidence="1">The sequence shown here is derived from an EMBL/GenBank/DDBJ whole genome shotgun (WGS) entry which is preliminary data.</text>
</comment>
<accession>A0A1Q5TYV7</accession>
<reference evidence="1 2" key="1">
    <citation type="submission" date="2016-09" db="EMBL/GenBank/DDBJ databases">
        <title>Xenorhabdus thuongxuanensis sp. nov. and Xenorhabdus eapokensis sp. nov., isolated from Steinernema species.</title>
        <authorList>
            <person name="Kaempfer P."/>
            <person name="Tobias N.J."/>
            <person name="Phan Ke L."/>
            <person name="Bode H.B."/>
            <person name="Glaeser S.P."/>
        </authorList>
    </citation>
    <scope>NUCLEOTIDE SEQUENCE [LARGE SCALE GENOMIC DNA]</scope>
    <source>
        <strain evidence="1 2">DL20</strain>
    </source>
</reference>
<dbReference type="EMBL" id="MKGQ01000002">
    <property type="protein sequence ID" value="OKP05393.1"/>
    <property type="molecule type" value="Genomic_DNA"/>
</dbReference>
<evidence type="ECO:0000313" key="2">
    <source>
        <dbReference type="Proteomes" id="UP000186268"/>
    </source>
</evidence>
<dbReference type="Proteomes" id="UP000186268">
    <property type="component" value="Unassembled WGS sequence"/>
</dbReference>
<name>A0A1Q5TYV7_9GAMM</name>
<keyword evidence="2" id="KW-1185">Reference proteome</keyword>
<organism evidence="1 2">
    <name type="scientific">Xenorhabdus eapokensis</name>
    <dbReference type="NCBI Taxonomy" id="1873482"/>
    <lineage>
        <taxon>Bacteria</taxon>
        <taxon>Pseudomonadati</taxon>
        <taxon>Pseudomonadota</taxon>
        <taxon>Gammaproteobacteria</taxon>
        <taxon>Enterobacterales</taxon>
        <taxon>Morganellaceae</taxon>
        <taxon>Xenorhabdus</taxon>
    </lineage>
</organism>
<dbReference type="AlphaFoldDB" id="A0A1Q5TYV7"/>
<sequence length="44" mass="5674">MKYKRPVSYFKYSFLAIKFDYIQKQKQYKNIFRKAFYYVIWSLM</sequence>